<evidence type="ECO:0000313" key="1">
    <source>
        <dbReference type="EMBL" id="KAK4879073.1"/>
    </source>
</evidence>
<gene>
    <name evidence="1" type="ORF">RN001_007219</name>
</gene>
<sequence>MAKAGPSGLNTRCAMNCPVFGQPSQLPENVLPTYEQIIKFCAWIRNVEKQPQMRIQFITFAKTCDRHGISDRSAAALASAVLNDIGVVTPEDSSQIVDRSKVRRERQKTRFTLRLQELNVNVIRVHRIYFDGDKDKTLAQET</sequence>
<name>A0AAN7SNS8_9COLE</name>
<organism evidence="1 2">
    <name type="scientific">Aquatica leii</name>
    <dbReference type="NCBI Taxonomy" id="1421715"/>
    <lineage>
        <taxon>Eukaryota</taxon>
        <taxon>Metazoa</taxon>
        <taxon>Ecdysozoa</taxon>
        <taxon>Arthropoda</taxon>
        <taxon>Hexapoda</taxon>
        <taxon>Insecta</taxon>
        <taxon>Pterygota</taxon>
        <taxon>Neoptera</taxon>
        <taxon>Endopterygota</taxon>
        <taxon>Coleoptera</taxon>
        <taxon>Polyphaga</taxon>
        <taxon>Elateriformia</taxon>
        <taxon>Elateroidea</taxon>
        <taxon>Lampyridae</taxon>
        <taxon>Luciolinae</taxon>
        <taxon>Aquatica</taxon>
    </lineage>
</organism>
<evidence type="ECO:0000313" key="2">
    <source>
        <dbReference type="Proteomes" id="UP001353858"/>
    </source>
</evidence>
<protein>
    <submittedName>
        <fullName evidence="1">Uncharacterized protein</fullName>
    </submittedName>
</protein>
<proteinExistence type="predicted"/>
<dbReference type="AlphaFoldDB" id="A0AAN7SNS8"/>
<keyword evidence="2" id="KW-1185">Reference proteome</keyword>
<comment type="caution">
    <text evidence="1">The sequence shown here is derived from an EMBL/GenBank/DDBJ whole genome shotgun (WGS) entry which is preliminary data.</text>
</comment>
<reference evidence="2" key="1">
    <citation type="submission" date="2023-01" db="EMBL/GenBank/DDBJ databases">
        <title>Key to firefly adult light organ development and bioluminescence: homeobox transcription factors regulate luciferase expression and transportation to peroxisome.</title>
        <authorList>
            <person name="Fu X."/>
        </authorList>
    </citation>
    <scope>NUCLEOTIDE SEQUENCE [LARGE SCALE GENOMIC DNA]</scope>
</reference>
<dbReference type="Proteomes" id="UP001353858">
    <property type="component" value="Unassembled WGS sequence"/>
</dbReference>
<accession>A0AAN7SNS8</accession>
<dbReference type="EMBL" id="JARPUR010000003">
    <property type="protein sequence ID" value="KAK4879073.1"/>
    <property type="molecule type" value="Genomic_DNA"/>
</dbReference>